<dbReference type="PROSITE" id="PS51074">
    <property type="entry name" value="DPH_MB"/>
    <property type="match status" value="1"/>
</dbReference>
<organism evidence="9 10">
    <name type="scientific">Hesseltinella vesiculosa</name>
    <dbReference type="NCBI Taxonomy" id="101127"/>
    <lineage>
        <taxon>Eukaryota</taxon>
        <taxon>Fungi</taxon>
        <taxon>Fungi incertae sedis</taxon>
        <taxon>Mucoromycota</taxon>
        <taxon>Mucoromycotina</taxon>
        <taxon>Mucoromycetes</taxon>
        <taxon>Mucorales</taxon>
        <taxon>Cunninghamellaceae</taxon>
        <taxon>Hesseltinella</taxon>
    </lineage>
</organism>
<protein>
    <recommendedName>
        <fullName evidence="3">Diphthamide biosynthesis protein 4</fullName>
    </recommendedName>
</protein>
<dbReference type="Gene3D" id="1.10.287.110">
    <property type="entry name" value="DnaJ domain"/>
    <property type="match status" value="1"/>
</dbReference>
<dbReference type="SUPFAM" id="SSF144217">
    <property type="entry name" value="CSL zinc finger"/>
    <property type="match status" value="1"/>
</dbReference>
<dbReference type="PROSITE" id="PS50076">
    <property type="entry name" value="DNAJ_2"/>
    <property type="match status" value="1"/>
</dbReference>
<comment type="similarity">
    <text evidence="2">Belongs to the DPH4 family.</text>
</comment>
<reference evidence="9 10" key="1">
    <citation type="submission" date="2016-07" db="EMBL/GenBank/DDBJ databases">
        <title>Pervasive Adenine N6-methylation of Active Genes in Fungi.</title>
        <authorList>
            <consortium name="DOE Joint Genome Institute"/>
            <person name="Mondo S.J."/>
            <person name="Dannebaum R.O."/>
            <person name="Kuo R.C."/>
            <person name="Labutti K."/>
            <person name="Haridas S."/>
            <person name="Kuo A."/>
            <person name="Salamov A."/>
            <person name="Ahrendt S.R."/>
            <person name="Lipzen A."/>
            <person name="Sullivan W."/>
            <person name="Andreopoulos W.B."/>
            <person name="Clum A."/>
            <person name="Lindquist E."/>
            <person name="Daum C."/>
            <person name="Ramamoorthy G.K."/>
            <person name="Gryganskyi A."/>
            <person name="Culley D."/>
            <person name="Magnuson J.K."/>
            <person name="James T.Y."/>
            <person name="O'Malley M.A."/>
            <person name="Stajich J.E."/>
            <person name="Spatafora J.W."/>
            <person name="Visel A."/>
            <person name="Grigoriev I.V."/>
        </authorList>
    </citation>
    <scope>NUCLEOTIDE SEQUENCE [LARGE SCALE GENOMIC DNA]</scope>
    <source>
        <strain evidence="9 10">NRRL 3301</strain>
    </source>
</reference>
<dbReference type="OrthoDB" id="445556at2759"/>
<evidence type="ECO:0000256" key="4">
    <source>
        <dbReference type="ARBA" id="ARBA00022723"/>
    </source>
</evidence>
<feature type="domain" description="J" evidence="7">
    <location>
        <begin position="3"/>
        <end position="67"/>
    </location>
</feature>
<dbReference type="PANTHER" id="PTHR45255">
    <property type="entry name" value="DNAJ HOMOLOG SUBFAMILY C MEMBER 24"/>
    <property type="match status" value="1"/>
</dbReference>
<evidence type="ECO:0000259" key="7">
    <source>
        <dbReference type="PROSITE" id="PS50076"/>
    </source>
</evidence>
<dbReference type="InterPro" id="IPR036671">
    <property type="entry name" value="DPH_MB_sf"/>
</dbReference>
<dbReference type="GO" id="GO:0001671">
    <property type="term" value="F:ATPase activator activity"/>
    <property type="evidence" value="ECO:0007669"/>
    <property type="project" value="TreeGrafter"/>
</dbReference>
<comment type="function">
    <text evidence="1">Required for the first step of diphthamide biosynthesis, the transfer of 3-amino-3-carboxypropyl from S-adenosyl-L-methionine to a histidine residue. Diphthamide is a post-translational modification of histidine which occurs in elongation factor 2.</text>
</comment>
<evidence type="ECO:0000256" key="3">
    <source>
        <dbReference type="ARBA" id="ARBA00021797"/>
    </source>
</evidence>
<dbReference type="GO" id="GO:0008198">
    <property type="term" value="F:ferrous iron binding"/>
    <property type="evidence" value="ECO:0007669"/>
    <property type="project" value="TreeGrafter"/>
</dbReference>
<dbReference type="EMBL" id="MCGT01000029">
    <property type="protein sequence ID" value="ORX48568.1"/>
    <property type="molecule type" value="Genomic_DNA"/>
</dbReference>
<dbReference type="STRING" id="101127.A0A1X2G9R1"/>
<dbReference type="Gene3D" id="3.10.660.10">
    <property type="entry name" value="DPH Zinc finger"/>
    <property type="match status" value="1"/>
</dbReference>
<dbReference type="InterPro" id="IPR036869">
    <property type="entry name" value="J_dom_sf"/>
</dbReference>
<evidence type="ECO:0000313" key="9">
    <source>
        <dbReference type="EMBL" id="ORX48568.1"/>
    </source>
</evidence>
<dbReference type="Pfam" id="PF00226">
    <property type="entry name" value="DnaJ"/>
    <property type="match status" value="1"/>
</dbReference>
<evidence type="ECO:0000256" key="2">
    <source>
        <dbReference type="ARBA" id="ARBA00006169"/>
    </source>
</evidence>
<dbReference type="SUPFAM" id="SSF46565">
    <property type="entry name" value="Chaperone J-domain"/>
    <property type="match status" value="1"/>
</dbReference>
<feature type="domain" description="DPH-type MB" evidence="8">
    <location>
        <begin position="78"/>
        <end position="134"/>
    </location>
</feature>
<dbReference type="SMART" id="SM00271">
    <property type="entry name" value="DnaJ"/>
    <property type="match status" value="1"/>
</dbReference>
<evidence type="ECO:0000256" key="1">
    <source>
        <dbReference type="ARBA" id="ARBA00003474"/>
    </source>
</evidence>
<proteinExistence type="inferred from homology"/>
<evidence type="ECO:0000256" key="5">
    <source>
        <dbReference type="ARBA" id="ARBA00022833"/>
    </source>
</evidence>
<keyword evidence="6" id="KW-0408">Iron</keyword>
<dbReference type="PANTHER" id="PTHR45255:SF1">
    <property type="entry name" value="DNAJ HOMOLOG SUBFAMILY C MEMBER 24"/>
    <property type="match status" value="1"/>
</dbReference>
<keyword evidence="4" id="KW-0479">Metal-binding</keyword>
<dbReference type="InterPro" id="IPR001623">
    <property type="entry name" value="DnaJ_domain"/>
</dbReference>
<evidence type="ECO:0000256" key="6">
    <source>
        <dbReference type="ARBA" id="ARBA00023004"/>
    </source>
</evidence>
<name>A0A1X2G9R1_9FUNG</name>
<dbReference type="AlphaFoldDB" id="A0A1X2G9R1"/>
<dbReference type="CDD" id="cd06257">
    <property type="entry name" value="DnaJ"/>
    <property type="match status" value="1"/>
</dbReference>
<evidence type="ECO:0000259" key="8">
    <source>
        <dbReference type="PROSITE" id="PS51074"/>
    </source>
</evidence>
<dbReference type="PRINTS" id="PR00625">
    <property type="entry name" value="JDOMAIN"/>
</dbReference>
<dbReference type="InterPro" id="IPR007872">
    <property type="entry name" value="DPH_MB_dom"/>
</dbReference>
<evidence type="ECO:0000313" key="10">
    <source>
        <dbReference type="Proteomes" id="UP000242146"/>
    </source>
</evidence>
<keyword evidence="5" id="KW-0862">Zinc</keyword>
<gene>
    <name evidence="9" type="ORF">DM01DRAFT_1309612</name>
</gene>
<sequence>MESYYDVLNIPHSASTDLIKQRFQQLIMMHHPDKQQDKDTDDRAQQILRAWEVLRNADKRRAYDLELQLKEQKAHVVINEEVDLDDMEYDEDLASFSLVCRCSGVYVISEKDMELGMDTVGCDNCSLRIRVLYDIVDEDDQ</sequence>
<dbReference type="Proteomes" id="UP000242146">
    <property type="component" value="Unassembled WGS sequence"/>
</dbReference>
<keyword evidence="10" id="KW-1185">Reference proteome</keyword>
<accession>A0A1X2G9R1</accession>
<dbReference type="Pfam" id="PF05207">
    <property type="entry name" value="Zn_ribbon_CSL"/>
    <property type="match status" value="1"/>
</dbReference>
<comment type="caution">
    <text evidence="9">The sequence shown here is derived from an EMBL/GenBank/DDBJ whole genome shotgun (WGS) entry which is preliminary data.</text>
</comment>